<feature type="transmembrane region" description="Helical" evidence="2">
    <location>
        <begin position="6"/>
        <end position="26"/>
    </location>
</feature>
<keyword evidence="4" id="KW-1185">Reference proteome</keyword>
<keyword evidence="1" id="KW-0175">Coiled coil</keyword>
<gene>
    <name evidence="3" type="ORF">HNQ94_000073</name>
</gene>
<accession>A0A841Q172</accession>
<dbReference type="RefSeq" id="WP_174496278.1">
    <property type="nucleotide sequence ID" value="NZ_CADDWK010000007.1"/>
</dbReference>
<dbReference type="Proteomes" id="UP000581688">
    <property type="component" value="Unassembled WGS sequence"/>
</dbReference>
<dbReference type="AlphaFoldDB" id="A0A841Q172"/>
<proteinExistence type="predicted"/>
<protein>
    <submittedName>
        <fullName evidence="3">Putative membrane protein</fullName>
    </submittedName>
</protein>
<evidence type="ECO:0000313" key="4">
    <source>
        <dbReference type="Proteomes" id="UP000581688"/>
    </source>
</evidence>
<evidence type="ECO:0000256" key="2">
    <source>
        <dbReference type="SAM" id="Phobius"/>
    </source>
</evidence>
<comment type="caution">
    <text evidence="3">The sequence shown here is derived from an EMBL/GenBank/DDBJ whole genome shotgun (WGS) entry which is preliminary data.</text>
</comment>
<organism evidence="3 4">
    <name type="scientific">Salirhabdus euzebyi</name>
    <dbReference type="NCBI Taxonomy" id="394506"/>
    <lineage>
        <taxon>Bacteria</taxon>
        <taxon>Bacillati</taxon>
        <taxon>Bacillota</taxon>
        <taxon>Bacilli</taxon>
        <taxon>Bacillales</taxon>
        <taxon>Bacillaceae</taxon>
        <taxon>Salirhabdus</taxon>
    </lineage>
</organism>
<sequence length="55" mass="6463">MEIIIGYIIGFIVLVLFFVSIFKSVSSRIKSEKRDMNQQITDLKKRLDNIEEKSQ</sequence>
<keyword evidence="2" id="KW-1133">Transmembrane helix</keyword>
<feature type="coiled-coil region" evidence="1">
    <location>
        <begin position="26"/>
        <end position="53"/>
    </location>
</feature>
<name>A0A841Q172_9BACI</name>
<dbReference type="EMBL" id="JACHGH010000001">
    <property type="protein sequence ID" value="MBB6451652.1"/>
    <property type="molecule type" value="Genomic_DNA"/>
</dbReference>
<evidence type="ECO:0000313" key="3">
    <source>
        <dbReference type="EMBL" id="MBB6451652.1"/>
    </source>
</evidence>
<keyword evidence="2" id="KW-0472">Membrane</keyword>
<evidence type="ECO:0000256" key="1">
    <source>
        <dbReference type="SAM" id="Coils"/>
    </source>
</evidence>
<keyword evidence="2" id="KW-0812">Transmembrane</keyword>
<reference evidence="3 4" key="1">
    <citation type="submission" date="2020-08" db="EMBL/GenBank/DDBJ databases">
        <title>Genomic Encyclopedia of Type Strains, Phase IV (KMG-IV): sequencing the most valuable type-strain genomes for metagenomic binning, comparative biology and taxonomic classification.</title>
        <authorList>
            <person name="Goeker M."/>
        </authorList>
    </citation>
    <scope>NUCLEOTIDE SEQUENCE [LARGE SCALE GENOMIC DNA]</scope>
    <source>
        <strain evidence="3 4">DSM 19612</strain>
    </source>
</reference>